<gene>
    <name evidence="4" type="ORF">BCV69DRAFT_279463</name>
</gene>
<evidence type="ECO:0000259" key="3">
    <source>
        <dbReference type="PROSITE" id="PS50085"/>
    </source>
</evidence>
<dbReference type="InterPro" id="IPR024584">
    <property type="entry name" value="Tuberin_N"/>
</dbReference>
<reference evidence="4 5" key="1">
    <citation type="journal article" date="2018" name="Mol. Biol. Evol.">
        <title>Broad Genomic Sampling Reveals a Smut Pathogenic Ancestry of the Fungal Clade Ustilaginomycotina.</title>
        <authorList>
            <person name="Kijpornyongpan T."/>
            <person name="Mondo S.J."/>
            <person name="Barry K."/>
            <person name="Sandor L."/>
            <person name="Lee J."/>
            <person name="Lipzen A."/>
            <person name="Pangilinan J."/>
            <person name="LaButti K."/>
            <person name="Hainaut M."/>
            <person name="Henrissat B."/>
            <person name="Grigoriev I.V."/>
            <person name="Spatafora J.W."/>
            <person name="Aime M.C."/>
        </authorList>
    </citation>
    <scope>NUCLEOTIDE SEQUENCE [LARGE SCALE GENOMIC DNA]</scope>
    <source>
        <strain evidence="4 5">MCA 4718</strain>
    </source>
</reference>
<feature type="region of interest" description="Disordered" evidence="2">
    <location>
        <begin position="1"/>
        <end position="82"/>
    </location>
</feature>
<dbReference type="Gene3D" id="3.40.50.11210">
    <property type="entry name" value="Rap/Ran-GAP"/>
    <property type="match status" value="1"/>
</dbReference>
<feature type="compositionally biased region" description="Low complexity" evidence="2">
    <location>
        <begin position="7"/>
        <end position="16"/>
    </location>
</feature>
<feature type="region of interest" description="Disordered" evidence="2">
    <location>
        <begin position="1856"/>
        <end position="1886"/>
    </location>
</feature>
<proteinExistence type="predicted"/>
<dbReference type="InterPro" id="IPR027107">
    <property type="entry name" value="Tuberin/Ral-act_asu"/>
</dbReference>
<feature type="region of interest" description="Disordered" evidence="2">
    <location>
        <begin position="998"/>
        <end position="1053"/>
    </location>
</feature>
<dbReference type="OrthoDB" id="19311at2759"/>
<dbReference type="InterPro" id="IPR018515">
    <property type="entry name" value="Tuberin-type_domain"/>
</dbReference>
<feature type="compositionally biased region" description="Low complexity" evidence="2">
    <location>
        <begin position="333"/>
        <end position="344"/>
    </location>
</feature>
<feature type="compositionally biased region" description="Low complexity" evidence="2">
    <location>
        <begin position="53"/>
        <end position="66"/>
    </location>
</feature>
<feature type="compositionally biased region" description="Polar residues" evidence="2">
    <location>
        <begin position="413"/>
        <end position="430"/>
    </location>
</feature>
<name>A0A316UJY9_9BASI</name>
<dbReference type="PROSITE" id="PS50085">
    <property type="entry name" value="RAPGAP"/>
    <property type="match status" value="1"/>
</dbReference>
<feature type="region of interest" description="Disordered" evidence="2">
    <location>
        <begin position="408"/>
        <end position="448"/>
    </location>
</feature>
<feature type="compositionally biased region" description="Low complexity" evidence="2">
    <location>
        <begin position="1212"/>
        <end position="1224"/>
    </location>
</feature>
<dbReference type="InterPro" id="IPR000331">
    <property type="entry name" value="Rap/Ran_GAP_dom"/>
</dbReference>
<dbReference type="Pfam" id="PF03542">
    <property type="entry name" value="Tuberin"/>
    <property type="match status" value="1"/>
</dbReference>
<dbReference type="InterPro" id="IPR035974">
    <property type="entry name" value="Rap/Ran-GAP_sf"/>
</dbReference>
<dbReference type="GO" id="GO:0032007">
    <property type="term" value="P:negative regulation of TOR signaling"/>
    <property type="evidence" value="ECO:0007669"/>
    <property type="project" value="TreeGrafter"/>
</dbReference>
<keyword evidence="1" id="KW-0343">GTPase activation</keyword>
<feature type="compositionally biased region" description="Basic and acidic residues" evidence="2">
    <location>
        <begin position="1857"/>
        <end position="1866"/>
    </location>
</feature>
<dbReference type="Pfam" id="PF11864">
    <property type="entry name" value="DUF3384"/>
    <property type="match status" value="1"/>
</dbReference>
<dbReference type="GO" id="GO:0051056">
    <property type="term" value="P:regulation of small GTPase mediated signal transduction"/>
    <property type="evidence" value="ECO:0007669"/>
    <property type="project" value="InterPro"/>
</dbReference>
<feature type="region of interest" description="Disordered" evidence="2">
    <location>
        <begin position="205"/>
        <end position="231"/>
    </location>
</feature>
<organism evidence="4 5">
    <name type="scientific">Pseudomicrostroma glucosiphilum</name>
    <dbReference type="NCBI Taxonomy" id="1684307"/>
    <lineage>
        <taxon>Eukaryota</taxon>
        <taxon>Fungi</taxon>
        <taxon>Dikarya</taxon>
        <taxon>Basidiomycota</taxon>
        <taxon>Ustilaginomycotina</taxon>
        <taxon>Exobasidiomycetes</taxon>
        <taxon>Microstromatales</taxon>
        <taxon>Microstromatales incertae sedis</taxon>
        <taxon>Pseudomicrostroma</taxon>
    </lineage>
</organism>
<feature type="compositionally biased region" description="Basic and acidic residues" evidence="2">
    <location>
        <begin position="1228"/>
        <end position="1247"/>
    </location>
</feature>
<dbReference type="PANTHER" id="PTHR10063:SF0">
    <property type="entry name" value="TUBERIN"/>
    <property type="match status" value="1"/>
</dbReference>
<feature type="compositionally biased region" description="Basic and acidic residues" evidence="2">
    <location>
        <begin position="1197"/>
        <end position="1211"/>
    </location>
</feature>
<dbReference type="GO" id="GO:0033596">
    <property type="term" value="C:TSC1-TSC2 complex"/>
    <property type="evidence" value="ECO:0007669"/>
    <property type="project" value="TreeGrafter"/>
</dbReference>
<feature type="compositionally biased region" description="Basic and acidic residues" evidence="2">
    <location>
        <begin position="1017"/>
        <end position="1037"/>
    </location>
</feature>
<evidence type="ECO:0000256" key="1">
    <source>
        <dbReference type="ARBA" id="ARBA00022468"/>
    </source>
</evidence>
<dbReference type="PANTHER" id="PTHR10063">
    <property type="entry name" value="TUBERIN"/>
    <property type="match status" value="1"/>
</dbReference>
<dbReference type="Proteomes" id="UP000245942">
    <property type="component" value="Unassembled WGS sequence"/>
</dbReference>
<evidence type="ECO:0000313" key="5">
    <source>
        <dbReference type="Proteomes" id="UP000245942"/>
    </source>
</evidence>
<dbReference type="STRING" id="1684307.A0A316UJY9"/>
<dbReference type="RefSeq" id="XP_025350695.1">
    <property type="nucleotide sequence ID" value="XM_025491263.1"/>
</dbReference>
<feature type="region of interest" description="Disordered" evidence="2">
    <location>
        <begin position="325"/>
        <end position="346"/>
    </location>
</feature>
<feature type="compositionally biased region" description="Polar residues" evidence="2">
    <location>
        <begin position="1828"/>
        <end position="1839"/>
    </location>
</feature>
<dbReference type="GO" id="GO:0005634">
    <property type="term" value="C:nucleus"/>
    <property type="evidence" value="ECO:0007669"/>
    <property type="project" value="InterPro"/>
</dbReference>
<feature type="domain" description="Rap-GAP" evidence="3">
    <location>
        <begin position="1929"/>
        <end position="2171"/>
    </location>
</feature>
<feature type="region of interest" description="Disordered" evidence="2">
    <location>
        <begin position="1188"/>
        <end position="1269"/>
    </location>
</feature>
<feature type="region of interest" description="Disordered" evidence="2">
    <location>
        <begin position="1815"/>
        <end position="1839"/>
    </location>
</feature>
<dbReference type="GeneID" id="37012997"/>
<sequence>MADKQGAAAAAAPTTASNGGNSNAPGATSNPASAVKPSLRQTIFRSFRGPQVAAPLASSATASPTSRPIDHHKPDYGSSVANPFDVDAAAAAAASAAAEAELAASQEDSTPKTPADQFRAHLVELIKPLPLSEPRRAETILNRCERLAAIGTATEMLDPPPPQGQVFRVAVTLLGGDDHAQYPLAIKEAACDVLAKAVKHSDEKASAAPLALRETRSGAPGSQSSKALDSDQPLATIDRALMYRMVKELSEDESQSSPLRKLPSRDDLSATSFPSLHAQLRALHALSRDGRDVASFDGIIPLLSRWLIIIWREVQALRQLHKFVKPTPQPEESTSGRSDSGPSSQPIDEHLYVEQLSAREWSLQAILHLMRSIFKFSFPQVTEQVEAALQSLALLVLTPLSRDLLVDDDSTPLRRSSTSGANVTNLQPLVSLTRDASRSQSRDRRPRASSIEGYSYYGIEVGITPDSGSESSPMMTPQLGPKAGGSLVAPMNLSTLAPSHSRRAPSQLSHLITVDNEDLPVFPHLQDTEVRAIIELLDTVLKYGYIPPTCVLPVSMLLCRILGYDSVAAAAKTPTKALLPQDFTPWQQAVYPLLSNLLHSHSAYRAIRQVREVLLKQRPGDLTSPIGDADEDAETEDGAEDEAVLAGAVLFLRFTMTILANLARDGRGSKDPAIASRIEEDFLGPRLPLVLLIPALRGALLRQSDIVDLQVVSLVEALLLPTKPVIDGAGPPIPLLSKNRLKGEEWNELLQLTSVAKRHIEGWHFKAAGGGAEIRVPIVLQALVTLLAKLPLANPEQLHLPSGEAATQSSPGGGLPPLTLPWTPKLSSLLLSLAPTLPTRLTLDLIKYHRAQRLCLPVNPDWIGNLQRLLGAFMYGQVKLKVDSNTVSPSTSSNVTAAGAWQDKSRKALATLLLEDVYEAVVSFPAYRATLMREIILPTARMLLPHESDTEVDTKTREVLIQAASLSSAASVGAEGEGEDIFTAVRELFCKLARAPSTATSSSGSNGGHVHFADAPGSHDHRSKRDTNQAGKDDQSRATEPLTAAEPLKSGPLPISKPMQSALNLISIFNQIAFSSPWVNFDNAESLLVEQEEKARTACIAIFRDLLSLVQPSTAATAELVGNGNGSVDILTGSTTSNETRLAILQWFLRIRTDRHHRVFLIGNLDEQVEPSASIILKTPEAKAAAAAAEAATASGEKSRAARTEGREGGRRPTMGGDSAAAVRSRSRAKDREPSRERERGRAERVSDTTAPRGANRSISASRGGAVAKKPAAEHQSLWQIPQILAFEMPTTSLRSDIVYTYIHDDDPSCSHHHQHKPGAMPLPLPVSDLLATYIKIMASEKDWELVSYVICHLPPQLSNKHLFCGPKAQIQVVALRQFLCSLILQQKLMEEVVLPDDIKRSDVYAVCYATLTTLLSYRALFSRSQLDEMVEAFISGLNKSQNTAQPCVRALSIAVYEAQKSVTRMLPSMLVKLSTIMSHMTMSVHILELIASIGQVPACYANFTDAEYRRVFGIALQYIQYHQAHSVATASSAAGNRTREDFRADPSSFTLSQYVMMLAYYNISIWFMTLRLGEREKHVSSIIRGLQLANEGRDQVADQSEVCFDFLARFTHSNADPKPKRSFLNSVVMGDRNVNGSAVAPASSNGRGGNNGKDTGRVSKTWLVGKGLITITALRKEGWMEIVIRRASGTIAMVSKLENVPISVLPDEDGERQDLPAALMMDRNPRTAALAVLRAPKMRQRGIRVPTLEDAEQGKDDWRRLAPGQEAAEVLGEGERLRSREVVGPAHFGLAPRPRGASFSGPVSEDKMILNGSKEASPYELPDPDADQQQAGNLPSANTDEEAIEKVLTSVLSEGSKLRQQKEEQSNQAKAANGFAEPALVHQPPPKQSVIREPAIDPSTIALQFSSYPDSKEQPILLPDEPATARLIKAIDLTPVVDLHKIGCLYVGPGQKDEVEILGNRHGSPGYVRFLAGLGDLITLKGQEDVYTGGLDRENDVHGKYAYAWSDDIAQIVFHSATMMPNRPEDPRHSSKKALIGNDWVHVVFNESGSEYVFGTIPSQFNYVNIVISPTTKGGTNLGSVGPLDTTFYRVSLQRRTGLPSFSPVGDGQLISAGSLPLFVRSLALNANVLSQIYNDTGESMQPYSSNWCNRLNHVVRYKNQWEVKRRKKLEEEGVMEDDGTTVDAKDFTSFT</sequence>
<protein>
    <recommendedName>
        <fullName evidence="3">Rap-GAP domain-containing protein</fullName>
    </recommendedName>
</protein>
<dbReference type="FunFam" id="3.40.50.11210:FF:000007">
    <property type="entry name" value="Tuberous sclerosis 2"/>
    <property type="match status" value="1"/>
</dbReference>
<dbReference type="GO" id="GO:0005096">
    <property type="term" value="F:GTPase activator activity"/>
    <property type="evidence" value="ECO:0007669"/>
    <property type="project" value="UniProtKB-KW"/>
</dbReference>
<evidence type="ECO:0000256" key="2">
    <source>
        <dbReference type="SAM" id="MobiDB-lite"/>
    </source>
</evidence>
<dbReference type="SUPFAM" id="SSF111347">
    <property type="entry name" value="Rap/Ran-GAP"/>
    <property type="match status" value="1"/>
</dbReference>
<feature type="compositionally biased region" description="Polar residues" evidence="2">
    <location>
        <begin position="17"/>
        <end position="32"/>
    </location>
</feature>
<evidence type="ECO:0000313" key="4">
    <source>
        <dbReference type="EMBL" id="PWN23535.1"/>
    </source>
</evidence>
<dbReference type="EMBL" id="KZ819321">
    <property type="protein sequence ID" value="PWN23535.1"/>
    <property type="molecule type" value="Genomic_DNA"/>
</dbReference>
<accession>A0A316UJY9</accession>
<dbReference type="Pfam" id="PF02145">
    <property type="entry name" value="Rap_GAP"/>
    <property type="match status" value="1"/>
</dbReference>
<keyword evidence="5" id="KW-1185">Reference proteome</keyword>